<dbReference type="GO" id="GO:0006508">
    <property type="term" value="P:proteolysis"/>
    <property type="evidence" value="ECO:0007669"/>
    <property type="project" value="InterPro"/>
</dbReference>
<dbReference type="InterPro" id="IPR041373">
    <property type="entry name" value="RT_RNaseH"/>
</dbReference>
<feature type="compositionally biased region" description="Basic and acidic residues" evidence="10">
    <location>
        <begin position="492"/>
        <end position="513"/>
    </location>
</feature>
<comment type="caution">
    <text evidence="13">The sequence shown here is derived from an EMBL/GenBank/DDBJ whole genome shotgun (WGS) entry which is preliminary data.</text>
</comment>
<feature type="region of interest" description="Disordered" evidence="10">
    <location>
        <begin position="486"/>
        <end position="562"/>
    </location>
</feature>
<dbReference type="PROSITE" id="PS50994">
    <property type="entry name" value="INTEGRASE"/>
    <property type="match status" value="1"/>
</dbReference>
<name>A0AAD7X4K6_9APHY</name>
<keyword evidence="2" id="KW-0808">Transferase</keyword>
<dbReference type="PANTHER" id="PTHR37984:SF5">
    <property type="entry name" value="PROTEIN NYNRIN-LIKE"/>
    <property type="match status" value="1"/>
</dbReference>
<keyword evidence="5" id="KW-0645">Protease</keyword>
<evidence type="ECO:0000256" key="3">
    <source>
        <dbReference type="ARBA" id="ARBA00022695"/>
    </source>
</evidence>
<evidence type="ECO:0000259" key="11">
    <source>
        <dbReference type="PROSITE" id="PS50175"/>
    </source>
</evidence>
<feature type="domain" description="Peptidase A2" evidence="11">
    <location>
        <begin position="690"/>
        <end position="729"/>
    </location>
</feature>
<evidence type="ECO:0000256" key="4">
    <source>
        <dbReference type="ARBA" id="ARBA00022722"/>
    </source>
</evidence>
<dbReference type="InterPro" id="IPR025165">
    <property type="entry name" value="DUF4100"/>
</dbReference>
<feature type="compositionally biased region" description="Basic residues" evidence="10">
    <location>
        <begin position="269"/>
        <end position="296"/>
    </location>
</feature>
<dbReference type="Proteomes" id="UP001215151">
    <property type="component" value="Unassembled WGS sequence"/>
</dbReference>
<keyword evidence="6" id="KW-0255">Endonuclease</keyword>
<dbReference type="Gene3D" id="3.30.420.10">
    <property type="entry name" value="Ribonuclease H-like superfamily/Ribonuclease H"/>
    <property type="match status" value="1"/>
</dbReference>
<dbReference type="GO" id="GO:0003723">
    <property type="term" value="F:RNA binding"/>
    <property type="evidence" value="ECO:0007669"/>
    <property type="project" value="UniProtKB-KW"/>
</dbReference>
<dbReference type="EC" id="2.7.7.49" evidence="1"/>
<accession>A0AAD7X4K6</accession>
<keyword evidence="9" id="KW-0695">RNA-directed DNA polymerase</keyword>
<dbReference type="InterPro" id="IPR012337">
    <property type="entry name" value="RNaseH-like_sf"/>
</dbReference>
<dbReference type="InterPro" id="IPR001969">
    <property type="entry name" value="Aspartic_peptidase_AS"/>
</dbReference>
<dbReference type="GO" id="GO:0004190">
    <property type="term" value="F:aspartic-type endopeptidase activity"/>
    <property type="evidence" value="ECO:0007669"/>
    <property type="project" value="UniProtKB-KW"/>
</dbReference>
<dbReference type="CDD" id="cd09274">
    <property type="entry name" value="RNase_HI_RT_Ty3"/>
    <property type="match status" value="1"/>
</dbReference>
<dbReference type="SUPFAM" id="SSF56672">
    <property type="entry name" value="DNA/RNA polymerases"/>
    <property type="match status" value="1"/>
</dbReference>
<feature type="region of interest" description="Disordered" evidence="10">
    <location>
        <begin position="228"/>
        <end position="305"/>
    </location>
</feature>
<feature type="domain" description="Integrase catalytic" evidence="12">
    <location>
        <begin position="1722"/>
        <end position="1877"/>
    </location>
</feature>
<dbReference type="EMBL" id="JAPEVG010000887">
    <property type="protein sequence ID" value="KAJ8454791.1"/>
    <property type="molecule type" value="Genomic_DNA"/>
</dbReference>
<evidence type="ECO:0000256" key="7">
    <source>
        <dbReference type="ARBA" id="ARBA00022801"/>
    </source>
</evidence>
<dbReference type="CDD" id="cd00303">
    <property type="entry name" value="retropepsin_like"/>
    <property type="match status" value="1"/>
</dbReference>
<dbReference type="SUPFAM" id="SSF53098">
    <property type="entry name" value="Ribonuclease H-like"/>
    <property type="match status" value="1"/>
</dbReference>
<feature type="region of interest" description="Disordered" evidence="10">
    <location>
        <begin position="185"/>
        <end position="206"/>
    </location>
</feature>
<evidence type="ECO:0000259" key="12">
    <source>
        <dbReference type="PROSITE" id="PS50994"/>
    </source>
</evidence>
<evidence type="ECO:0000256" key="5">
    <source>
        <dbReference type="ARBA" id="ARBA00022750"/>
    </source>
</evidence>
<feature type="compositionally biased region" description="Basic and acidic residues" evidence="10">
    <location>
        <begin position="524"/>
        <end position="557"/>
    </location>
</feature>
<evidence type="ECO:0000256" key="9">
    <source>
        <dbReference type="ARBA" id="ARBA00022918"/>
    </source>
</evidence>
<dbReference type="Pfam" id="PF17917">
    <property type="entry name" value="RT_RNaseH"/>
    <property type="match status" value="1"/>
</dbReference>
<dbReference type="Pfam" id="PF17921">
    <property type="entry name" value="Integrase_H2C2"/>
    <property type="match status" value="1"/>
</dbReference>
<dbReference type="GO" id="GO:0004519">
    <property type="term" value="F:endonuclease activity"/>
    <property type="evidence" value="ECO:0007669"/>
    <property type="project" value="UniProtKB-KW"/>
</dbReference>
<dbReference type="GO" id="GO:0015074">
    <property type="term" value="P:DNA integration"/>
    <property type="evidence" value="ECO:0007669"/>
    <property type="project" value="InterPro"/>
</dbReference>
<keyword evidence="8" id="KW-0694">RNA-binding</keyword>
<dbReference type="Pfam" id="PF13352">
    <property type="entry name" value="DUF4100"/>
    <property type="match status" value="1"/>
</dbReference>
<reference evidence="13" key="1">
    <citation type="submission" date="2022-11" db="EMBL/GenBank/DDBJ databases">
        <title>Genome Sequence of Cubamyces cubensis.</title>
        <authorList>
            <person name="Buettner E."/>
        </authorList>
    </citation>
    <scope>NUCLEOTIDE SEQUENCE</scope>
    <source>
        <strain evidence="13">MPL-01</strain>
    </source>
</reference>
<dbReference type="PANTHER" id="PTHR37984">
    <property type="entry name" value="PROTEIN CBG26694"/>
    <property type="match status" value="1"/>
</dbReference>
<dbReference type="InterPro" id="IPR050951">
    <property type="entry name" value="Retrovirus_Pol_polyprotein"/>
</dbReference>
<evidence type="ECO:0000256" key="1">
    <source>
        <dbReference type="ARBA" id="ARBA00012493"/>
    </source>
</evidence>
<evidence type="ECO:0000313" key="13">
    <source>
        <dbReference type="EMBL" id="KAJ8454791.1"/>
    </source>
</evidence>
<evidence type="ECO:0000256" key="10">
    <source>
        <dbReference type="SAM" id="MobiDB-lite"/>
    </source>
</evidence>
<dbReference type="InterPro" id="IPR036397">
    <property type="entry name" value="RNaseH_sf"/>
</dbReference>
<dbReference type="Gene3D" id="1.10.340.70">
    <property type="match status" value="1"/>
</dbReference>
<dbReference type="SUPFAM" id="SSF50630">
    <property type="entry name" value="Acid proteases"/>
    <property type="match status" value="1"/>
</dbReference>
<keyword evidence="3" id="KW-0548">Nucleotidyltransferase</keyword>
<evidence type="ECO:0000256" key="6">
    <source>
        <dbReference type="ARBA" id="ARBA00022759"/>
    </source>
</evidence>
<dbReference type="InterPro" id="IPR001584">
    <property type="entry name" value="Integrase_cat-core"/>
</dbReference>
<gene>
    <name evidence="13" type="ORF">ONZ51_g12825</name>
</gene>
<keyword evidence="4" id="KW-0540">Nuclease</keyword>
<protein>
    <recommendedName>
        <fullName evidence="1">RNA-directed DNA polymerase</fullName>
        <ecNumber evidence="1">2.7.7.49</ecNumber>
    </recommendedName>
</protein>
<dbReference type="GO" id="GO:0003964">
    <property type="term" value="F:RNA-directed DNA polymerase activity"/>
    <property type="evidence" value="ECO:0007669"/>
    <property type="project" value="UniProtKB-KW"/>
</dbReference>
<keyword evidence="5" id="KW-0064">Aspartyl protease</keyword>
<dbReference type="InterPro" id="IPR043128">
    <property type="entry name" value="Rev_trsase/Diguanyl_cyclase"/>
</dbReference>
<dbReference type="CDD" id="cd01647">
    <property type="entry name" value="RT_LTR"/>
    <property type="match status" value="1"/>
</dbReference>
<dbReference type="PROSITE" id="PS50175">
    <property type="entry name" value="ASP_PROT_RETROV"/>
    <property type="match status" value="1"/>
</dbReference>
<organism evidence="13 14">
    <name type="scientific">Trametes cubensis</name>
    <dbReference type="NCBI Taxonomy" id="1111947"/>
    <lineage>
        <taxon>Eukaryota</taxon>
        <taxon>Fungi</taxon>
        <taxon>Dikarya</taxon>
        <taxon>Basidiomycota</taxon>
        <taxon>Agaricomycotina</taxon>
        <taxon>Agaricomycetes</taxon>
        <taxon>Polyporales</taxon>
        <taxon>Polyporaceae</taxon>
        <taxon>Trametes</taxon>
    </lineage>
</organism>
<keyword evidence="7" id="KW-0378">Hydrolase</keyword>
<evidence type="ECO:0000256" key="2">
    <source>
        <dbReference type="ARBA" id="ARBA00022679"/>
    </source>
</evidence>
<dbReference type="PROSITE" id="PS00141">
    <property type="entry name" value="ASP_PROTEASE"/>
    <property type="match status" value="1"/>
</dbReference>
<feature type="region of interest" description="Disordered" evidence="10">
    <location>
        <begin position="1393"/>
        <end position="1414"/>
    </location>
</feature>
<dbReference type="Pfam" id="PF13650">
    <property type="entry name" value="Asp_protease_2"/>
    <property type="match status" value="1"/>
</dbReference>
<proteinExistence type="predicted"/>
<dbReference type="Gene3D" id="2.40.70.10">
    <property type="entry name" value="Acid Proteases"/>
    <property type="match status" value="1"/>
</dbReference>
<dbReference type="GO" id="GO:0005634">
    <property type="term" value="C:nucleus"/>
    <property type="evidence" value="ECO:0007669"/>
    <property type="project" value="UniProtKB-ARBA"/>
</dbReference>
<dbReference type="InterPro" id="IPR043502">
    <property type="entry name" value="DNA/RNA_pol_sf"/>
</dbReference>
<sequence>MSESALPGFEVEDLEDVKVEPAPATIRVLPVLAMPDPKDKKAPHFKGDDVHDFVESLELLARACGIDETDLASHVLRYCSRDVKAVLVDEHVFSGHDWQAARRRLITLYESQTKKYKPTVEKLRRYVSEEQKKPSIRSLESLDTYRNEFAKRAGGLVKKKEMSQVERDLLFFQGMPEDVRLAITPTLQEGRKKQGKKLSRTDPPTIEEAWRAAHDYFDTDDINRIARKSKRSADLESDSDSDSGSSTGTETSDEDSTDSGSDTDSSSDRKRKKGKGKKKKSSSKKHKKGSKKGKTKKTGDVDDKIQQLTDRLQGLTSLIEQGVQSQRFVSVPPPPPLNNPQVPFFQTQQPMGSGGSYSTAVGTSDRKCYMCGKVEGVDLDHRFGFKACPETEKLIRDKILMYSAIDGKLMRTDSVPLPQFNNLGQGGLAAYLRRETAQKGWQRDPPPHQAGCMSLGLCRNDEPVFSYDKSTGPTVYDAYSFPAVTRAKSKTQTREPRDEEPAAPKIVEHDKPGQKSAYVPHVSNTEEGRRAAQQEKRRVRFEEIQEDDKKEKGKEQKVNPGTKAVPFRFTSDLQESVAVENLQDQILSTKVTLTLREVLAMSPQLQKRLQTLTRTRREFDTRTGDVGSSSDQSIRVLPANEPGAASVTFATGEDLEDLVIRYADAVVLGNARLFAMASGMVQGVFGDQKVKFLVDSGSELNLISRATWEKAKMSVDRDGSRWSLRGLGGENVPLIGCCRDAPVQLGGKNFDHHFFVSEVERPQYDGILGQPWLAWYSASIQYTRGGPVFLVAYPSGSREGAFARRSLRTLTIHRIFDGGGAAIQLAPPSQFDHLLRLVEYSVPLSRFPFRTAWVSRALSTEALARDSMAGRRYKPVARKAFKPIPLPTPPPLPTNPPRRDDLQYTARLSRERLDLILSAVPDRFLSEAELDLLASVLVERQAAIAFNDSEREHIPWVRPPIPIPKAIVGKVRDLLREQTLAGKYEQSCAAYWSPVFTVLKKNGSLRLVHDLQDLNSVTIRDAALPPRPDDFAEGFVGHTVYGVADLFSGYDARTLDPRSRDLTTFQCMEVSARNTVLPQGATNAVTDFGRCTYHTLRDEPNAEAFVDDCGIKGPKSRYEDATLDDNPKIRKFIYEYATTFDRVFRRFELAGLTASGTKLVLAAPQVQIVGSVVSHEGWHLVHGIVSKVLKWKYPESLTEVRSFLGIAGVGRRWIEGFSLIARPLTSLCRQPPDIFVLTDAARAAVDELKARITAAPILKAIDYELAKEIRPPFPFPSDGLVVVGVDSSIYGAGWVLYQYHGKERHPALYGSCTFTAAESRYSQPKVELYGVFRALKELRGRVWGVHFLLEVDAKFLEKMIKEPDLPNAPMTRWVVYLQLFDFTLRHIPAEKGKAQDALSRRPPSSDDSEESDGEAHLDEILGNAARRHVAPLSSELSSPSVLFAFVHDAMISSGYAFGRDSSANSNDLRLLSGVSVVHLGDFAFIDPEYYDRYPAPATCLRTTATEPSFFRGRSQAQVLEYDDHIRLGNEVINLPFRTRRLEQTDEFSNTSDLCAIEIAIIAEGDVPGMDTGDLLWPVPHGKNIEPVLINAGRATWDVDRVWEDIACYLRSGSFSSKAAQESNEEQRRLKRLAQGFFLYDDRLWRDRRGKTPVLVVVSEGRRMGLVASAHNTTGHRGRDATFKILQERYYWPNMYDDVDWFVASCNACQFLSKKRALVPISPTSSPSVFRRFVCDTVHMPGGTFLLHASCATSKWPEARFAKKNNSKVWARFIYEDIICRFGCTPLLVCDGGAEFKGAVEEILVRYNIPVVLSSPYHPEGNGIAERDGQTLVNAILRSCAGKTHDWHKYLHAGLLAVRTTTSRSTGFTPYFLTYGMHCLFPFDIADRTWHVLDWDKVSSTEDLLECRIKQLARREQDIGQAVEHQYQSRLRAVDDYMRRNAHRLRLAEYEPGTWVLVHETWLDAQHGHKGALRWAGPYVVFKRDESGSYLLRELDGTLMRSRVAGNRLKIFYFRETLQTLRSSFTATLADAYAPARLHEPSYEFTCNLIHHERTPQTLGLTHRNDRAPTVSELVDAEGCMLLGGWRYEDAGDAREVPVTFKVETNLLELLALRSNIQ</sequence>
<dbReference type="InterPro" id="IPR041588">
    <property type="entry name" value="Integrase_H2C2"/>
</dbReference>
<keyword evidence="14" id="KW-1185">Reference proteome</keyword>
<dbReference type="InterPro" id="IPR021109">
    <property type="entry name" value="Peptidase_aspartic_dom_sf"/>
</dbReference>
<evidence type="ECO:0000256" key="8">
    <source>
        <dbReference type="ARBA" id="ARBA00022884"/>
    </source>
</evidence>
<evidence type="ECO:0000313" key="14">
    <source>
        <dbReference type="Proteomes" id="UP001215151"/>
    </source>
</evidence>
<dbReference type="Gene3D" id="3.10.10.10">
    <property type="entry name" value="HIV Type 1 Reverse Transcriptase, subunit A, domain 1"/>
    <property type="match status" value="1"/>
</dbReference>
<dbReference type="Gene3D" id="3.30.70.270">
    <property type="match status" value="2"/>
</dbReference>
<dbReference type="InterPro" id="IPR001995">
    <property type="entry name" value="Peptidase_A2_cat"/>
</dbReference>